<evidence type="ECO:0000313" key="7">
    <source>
        <dbReference type="Proteomes" id="UP000008815"/>
    </source>
</evidence>
<keyword evidence="7" id="KW-1185">Reference proteome</keyword>
<dbReference type="Pfam" id="PF03466">
    <property type="entry name" value="LysR_substrate"/>
    <property type="match status" value="1"/>
</dbReference>
<dbReference type="GO" id="GO:0032993">
    <property type="term" value="C:protein-DNA complex"/>
    <property type="evidence" value="ECO:0007669"/>
    <property type="project" value="TreeGrafter"/>
</dbReference>
<dbReference type="HOGENOM" id="CLU_039613_6_4_4"/>
<dbReference type="PANTHER" id="PTHR30346">
    <property type="entry name" value="TRANSCRIPTIONAL DUAL REGULATOR HCAR-RELATED"/>
    <property type="match status" value="1"/>
</dbReference>
<dbReference type="Proteomes" id="UP000008815">
    <property type="component" value="Chromosome 2"/>
</dbReference>
<keyword evidence="2" id="KW-0805">Transcription regulation</keyword>
<protein>
    <submittedName>
        <fullName evidence="6">LysR family transcriptional regulator</fullName>
    </submittedName>
</protein>
<dbReference type="KEGG" id="bmu:Bmul_3612"/>
<dbReference type="PRINTS" id="PR00039">
    <property type="entry name" value="HTHLYSR"/>
</dbReference>
<sequence>MDMRVLRYFAVLADELHFGRAAARLHISQPPLSQQIRLLEEQLGTALFVRSQHRVELTEAGKTLKEQVPLIVAQFDRAIDLTRCAGRGEKGRVAVGIISSAMVAPIPRALRVFAERHPHVQWSLHEMTPAAQIDALKEKRLDVCFFRLFQDDPAIRSEVVVRETAVAALPLDHRLASRDAIALGELANEHFVSFGLRHSQLARFLQQCCVDARFTPRIEHEVVEVHTLLSLVREGLGVALLPASARQISTGGVSFVPLLAPELEVSLQARYRADDTSAVLGAFLDTVREVAAEYRA</sequence>
<dbReference type="Gene3D" id="1.10.10.10">
    <property type="entry name" value="Winged helix-like DNA-binding domain superfamily/Winged helix DNA-binding domain"/>
    <property type="match status" value="1"/>
</dbReference>
<feature type="domain" description="HTH lysR-type" evidence="5">
    <location>
        <begin position="1"/>
        <end position="58"/>
    </location>
</feature>
<dbReference type="eggNOG" id="COG0583">
    <property type="taxonomic scope" value="Bacteria"/>
</dbReference>
<dbReference type="SUPFAM" id="SSF53850">
    <property type="entry name" value="Periplasmic binding protein-like II"/>
    <property type="match status" value="1"/>
</dbReference>
<dbReference type="STRING" id="395019.BMULJ_04905"/>
<dbReference type="SUPFAM" id="SSF46785">
    <property type="entry name" value="Winged helix' DNA-binding domain"/>
    <property type="match status" value="1"/>
</dbReference>
<dbReference type="Gene3D" id="3.40.190.10">
    <property type="entry name" value="Periplasmic binding protein-like II"/>
    <property type="match status" value="2"/>
</dbReference>
<proteinExistence type="inferred from homology"/>
<dbReference type="RefSeq" id="WP_012216504.1">
    <property type="nucleotide sequence ID" value="NC_010086.1"/>
</dbReference>
<dbReference type="PROSITE" id="PS50931">
    <property type="entry name" value="HTH_LYSR"/>
    <property type="match status" value="1"/>
</dbReference>
<dbReference type="Pfam" id="PF00126">
    <property type="entry name" value="HTH_1"/>
    <property type="match status" value="1"/>
</dbReference>
<dbReference type="InterPro" id="IPR000847">
    <property type="entry name" value="LysR_HTH_N"/>
</dbReference>
<dbReference type="EMBL" id="AP009386">
    <property type="protein sequence ID" value="BAG46751.1"/>
    <property type="molecule type" value="Genomic_DNA"/>
</dbReference>
<organism evidence="6 7">
    <name type="scientific">Burkholderia multivorans (strain ATCC 17616 / 249)</name>
    <dbReference type="NCBI Taxonomy" id="395019"/>
    <lineage>
        <taxon>Bacteria</taxon>
        <taxon>Pseudomonadati</taxon>
        <taxon>Pseudomonadota</taxon>
        <taxon>Betaproteobacteria</taxon>
        <taxon>Burkholderiales</taxon>
        <taxon>Burkholderiaceae</taxon>
        <taxon>Burkholderia</taxon>
        <taxon>Burkholderia cepacia complex</taxon>
    </lineage>
</organism>
<evidence type="ECO:0000256" key="2">
    <source>
        <dbReference type="ARBA" id="ARBA00023015"/>
    </source>
</evidence>
<evidence type="ECO:0000256" key="4">
    <source>
        <dbReference type="ARBA" id="ARBA00023163"/>
    </source>
</evidence>
<gene>
    <name evidence="6" type="ordered locus">BMULJ_04905</name>
</gene>
<evidence type="ECO:0000256" key="3">
    <source>
        <dbReference type="ARBA" id="ARBA00023125"/>
    </source>
</evidence>
<accession>A0A0H3KNB8</accession>
<comment type="similarity">
    <text evidence="1">Belongs to the LysR transcriptional regulatory family.</text>
</comment>
<keyword evidence="3" id="KW-0238">DNA-binding</keyword>
<dbReference type="InterPro" id="IPR036390">
    <property type="entry name" value="WH_DNA-bd_sf"/>
</dbReference>
<keyword evidence="4" id="KW-0804">Transcription</keyword>
<evidence type="ECO:0000313" key="6">
    <source>
        <dbReference type="EMBL" id="BAG46751.1"/>
    </source>
</evidence>
<dbReference type="KEGG" id="bmj:BMULJ_04905"/>
<dbReference type="FunFam" id="1.10.10.10:FF:000001">
    <property type="entry name" value="LysR family transcriptional regulator"/>
    <property type="match status" value="1"/>
</dbReference>
<dbReference type="InterPro" id="IPR005119">
    <property type="entry name" value="LysR_subst-bd"/>
</dbReference>
<dbReference type="GO" id="GO:0003700">
    <property type="term" value="F:DNA-binding transcription factor activity"/>
    <property type="evidence" value="ECO:0007669"/>
    <property type="project" value="InterPro"/>
</dbReference>
<evidence type="ECO:0000256" key="1">
    <source>
        <dbReference type="ARBA" id="ARBA00009437"/>
    </source>
</evidence>
<dbReference type="AlphaFoldDB" id="A0A0H3KNB8"/>
<name>A0A0H3KNB8_BURM1</name>
<reference evidence="6 7" key="1">
    <citation type="submission" date="2007-04" db="EMBL/GenBank/DDBJ databases">
        <title>Complete genome sequence of Burkholderia multivorans ATCC 17616.</title>
        <authorList>
            <person name="Ohtsubo Y."/>
            <person name="Yamashita A."/>
            <person name="Kurokawa K."/>
            <person name="Takami H."/>
            <person name="Yuhara S."/>
            <person name="Nishiyama E."/>
            <person name="Endo R."/>
            <person name="Miyazaki R."/>
            <person name="Ono A."/>
            <person name="Yano K."/>
            <person name="Ito M."/>
            <person name="Sota M."/>
            <person name="Yuji N."/>
            <person name="Hattori M."/>
            <person name="Tsuda M."/>
        </authorList>
    </citation>
    <scope>NUCLEOTIDE SEQUENCE [LARGE SCALE GENOMIC DNA]</scope>
    <source>
        <strain evidence="7">ATCC 17616 / 249</strain>
    </source>
</reference>
<dbReference type="PANTHER" id="PTHR30346:SF0">
    <property type="entry name" value="HCA OPERON TRANSCRIPTIONAL ACTIVATOR HCAR"/>
    <property type="match status" value="1"/>
</dbReference>
<dbReference type="GO" id="GO:0003677">
    <property type="term" value="F:DNA binding"/>
    <property type="evidence" value="ECO:0007669"/>
    <property type="project" value="UniProtKB-KW"/>
</dbReference>
<evidence type="ECO:0000259" key="5">
    <source>
        <dbReference type="PROSITE" id="PS50931"/>
    </source>
</evidence>
<dbReference type="InterPro" id="IPR036388">
    <property type="entry name" value="WH-like_DNA-bd_sf"/>
</dbReference>